<proteinExistence type="predicted"/>
<dbReference type="PANTHER" id="PTHR30086:SF5">
    <property type="entry name" value="HOMOGENTISATE EXPORT PROTEIN"/>
    <property type="match status" value="1"/>
</dbReference>
<reference evidence="7 8" key="1">
    <citation type="journal article" date="2012" name="Stand. Genomic Sci.">
        <title>Complete genome sequence of the melanogenic marine bacterium Marinomonas mediterranea type strain (MMB-1(T)).</title>
        <authorList>
            <person name="Lucas-Elio P."/>
            <person name="Goodwin L."/>
            <person name="Woyke T."/>
            <person name="Pitluck S."/>
            <person name="Nolan M."/>
            <person name="Kyrpides N.C."/>
            <person name="Detter J.C."/>
            <person name="Copeland A."/>
            <person name="Teshima H."/>
            <person name="Bruce D."/>
            <person name="Detter C."/>
            <person name="Tapia R."/>
            <person name="Han S."/>
            <person name="Land M.L."/>
            <person name="Ivanova N."/>
            <person name="Mikhailova N."/>
            <person name="Johnston A.W."/>
            <person name="Sanchez-Amat A."/>
        </authorList>
    </citation>
    <scope>NUCLEOTIDE SEQUENCE [LARGE SCALE GENOMIC DNA]</scope>
    <source>
        <strain evidence="8">ATCC 700492 / JCM 21426 / NBRC 103028 / MMB-1</strain>
    </source>
</reference>
<feature type="transmembrane region" description="Helical" evidence="6">
    <location>
        <begin position="187"/>
        <end position="204"/>
    </location>
</feature>
<dbReference type="GO" id="GO:0005886">
    <property type="term" value="C:plasma membrane"/>
    <property type="evidence" value="ECO:0007669"/>
    <property type="project" value="UniProtKB-SubCell"/>
</dbReference>
<dbReference type="InterPro" id="IPR001123">
    <property type="entry name" value="LeuE-type"/>
</dbReference>
<evidence type="ECO:0000256" key="4">
    <source>
        <dbReference type="ARBA" id="ARBA00022989"/>
    </source>
</evidence>
<evidence type="ECO:0000256" key="1">
    <source>
        <dbReference type="ARBA" id="ARBA00004651"/>
    </source>
</evidence>
<evidence type="ECO:0000256" key="6">
    <source>
        <dbReference type="SAM" id="Phobius"/>
    </source>
</evidence>
<dbReference type="STRING" id="717774.Marme_1328"/>
<keyword evidence="8" id="KW-1185">Reference proteome</keyword>
<sequence length="205" mass="22018">MTLNLLSVFVPTFFFVSITPGMCMTLAMTLGMTVGVRRALWMMVGELAGVGLVVVLTAIGVATILLSYPSAFLVLKYAGGAYLAYLGVQMWLSKGKMAIKMEEEVKPASKIELVTQGFLTAVSNPKGWAFFVALLPPFLSADSSLLSQLSILVSIILVLEFMCLLIYAAGGRSMKSLLMKNGNVKAMNRIAGTLMLMVGVWLAFG</sequence>
<dbReference type="PATRIC" id="fig|717774.3.peg.1376"/>
<evidence type="ECO:0000256" key="3">
    <source>
        <dbReference type="ARBA" id="ARBA00022692"/>
    </source>
</evidence>
<keyword evidence="5 6" id="KW-0472">Membrane</keyword>
<dbReference type="EMBL" id="CP002583">
    <property type="protein sequence ID" value="ADZ90601.1"/>
    <property type="molecule type" value="Genomic_DNA"/>
</dbReference>
<evidence type="ECO:0000256" key="5">
    <source>
        <dbReference type="ARBA" id="ARBA00023136"/>
    </source>
</evidence>
<protein>
    <submittedName>
        <fullName evidence="7">Lysine exporter protein (LYSE/YGGA)</fullName>
    </submittedName>
</protein>
<evidence type="ECO:0000313" key="8">
    <source>
        <dbReference type="Proteomes" id="UP000001062"/>
    </source>
</evidence>
<dbReference type="eggNOG" id="COG1280">
    <property type="taxonomic scope" value="Bacteria"/>
</dbReference>
<dbReference type="AlphaFoldDB" id="F2JWC8"/>
<dbReference type="Proteomes" id="UP000001062">
    <property type="component" value="Chromosome"/>
</dbReference>
<organism evidence="7 8">
    <name type="scientific">Marinomonas mediterranea (strain ATCC 700492 / JCM 21426 / NBRC 103028 / MMB-1)</name>
    <dbReference type="NCBI Taxonomy" id="717774"/>
    <lineage>
        <taxon>Bacteria</taxon>
        <taxon>Pseudomonadati</taxon>
        <taxon>Pseudomonadota</taxon>
        <taxon>Gammaproteobacteria</taxon>
        <taxon>Oceanospirillales</taxon>
        <taxon>Oceanospirillaceae</taxon>
        <taxon>Marinomonas</taxon>
    </lineage>
</organism>
<feature type="transmembrane region" description="Helical" evidence="6">
    <location>
        <begin position="12"/>
        <end position="35"/>
    </location>
</feature>
<feature type="transmembrane region" description="Helical" evidence="6">
    <location>
        <begin position="47"/>
        <end position="68"/>
    </location>
</feature>
<dbReference type="Pfam" id="PF01810">
    <property type="entry name" value="LysE"/>
    <property type="match status" value="1"/>
</dbReference>
<name>F2JWC8_MARM1</name>
<feature type="transmembrane region" description="Helical" evidence="6">
    <location>
        <begin position="74"/>
        <end position="92"/>
    </location>
</feature>
<feature type="transmembrane region" description="Helical" evidence="6">
    <location>
        <begin position="145"/>
        <end position="167"/>
    </location>
</feature>
<accession>F2JWC8</accession>
<dbReference type="PIRSF" id="PIRSF006324">
    <property type="entry name" value="LeuE"/>
    <property type="match status" value="1"/>
</dbReference>
<dbReference type="HOGENOM" id="CLU_079569_2_0_6"/>
<comment type="subcellular location">
    <subcellularLocation>
        <location evidence="1">Cell membrane</location>
        <topology evidence="1">Multi-pass membrane protein</topology>
    </subcellularLocation>
</comment>
<feature type="transmembrane region" description="Helical" evidence="6">
    <location>
        <begin position="113"/>
        <end position="139"/>
    </location>
</feature>
<gene>
    <name evidence="7" type="ordered locus">Marme_1328</name>
</gene>
<keyword evidence="3 6" id="KW-0812">Transmembrane</keyword>
<evidence type="ECO:0000256" key="2">
    <source>
        <dbReference type="ARBA" id="ARBA00022475"/>
    </source>
</evidence>
<keyword evidence="4 6" id="KW-1133">Transmembrane helix</keyword>
<dbReference type="KEGG" id="mme:Marme_1328"/>
<keyword evidence="2" id="KW-1003">Cell membrane</keyword>
<dbReference type="GO" id="GO:0042970">
    <property type="term" value="F:homoserine transmembrane transporter activity"/>
    <property type="evidence" value="ECO:0007669"/>
    <property type="project" value="TreeGrafter"/>
</dbReference>
<evidence type="ECO:0000313" key="7">
    <source>
        <dbReference type="EMBL" id="ADZ90601.1"/>
    </source>
</evidence>
<dbReference type="PANTHER" id="PTHR30086">
    <property type="entry name" value="ARGININE EXPORTER PROTEIN ARGO"/>
    <property type="match status" value="1"/>
</dbReference>
<dbReference type="RefSeq" id="WP_013660506.1">
    <property type="nucleotide sequence ID" value="NC_015276.1"/>
</dbReference>